<feature type="domain" description="HTH tetR-type" evidence="6">
    <location>
        <begin position="22"/>
        <end position="82"/>
    </location>
</feature>
<reference evidence="7" key="1">
    <citation type="submission" date="2022-12" db="EMBL/GenBank/DDBJ databases">
        <authorList>
            <person name="Krivoruchko A.V."/>
            <person name="Elkin A."/>
        </authorList>
    </citation>
    <scope>NUCLEOTIDE SEQUENCE</scope>
    <source>
        <strain evidence="7">IEGM 249</strain>
    </source>
</reference>
<keyword evidence="2 4" id="KW-0238">DNA-binding</keyword>
<dbReference type="EMBL" id="CP130953">
    <property type="protein sequence ID" value="WLF44757.1"/>
    <property type="molecule type" value="Genomic_DNA"/>
</dbReference>
<name>A0AAX3Y5S4_RHOOP</name>
<dbReference type="Proteomes" id="UP001066327">
    <property type="component" value="Unassembled WGS sequence"/>
</dbReference>
<dbReference type="PANTHER" id="PTHR30055">
    <property type="entry name" value="HTH-TYPE TRANSCRIPTIONAL REGULATOR RUTR"/>
    <property type="match status" value="1"/>
</dbReference>
<keyword evidence="3" id="KW-0804">Transcription</keyword>
<dbReference type="EMBL" id="JAPWIS010000011">
    <property type="protein sequence ID" value="MCZ4586301.1"/>
    <property type="molecule type" value="Genomic_DNA"/>
</dbReference>
<dbReference type="Gene3D" id="1.10.357.10">
    <property type="entry name" value="Tetracycline Repressor, domain 2"/>
    <property type="match status" value="1"/>
</dbReference>
<proteinExistence type="predicted"/>
<evidence type="ECO:0000256" key="5">
    <source>
        <dbReference type="SAM" id="MobiDB-lite"/>
    </source>
</evidence>
<keyword evidence="9" id="KW-1185">Reference proteome</keyword>
<accession>A0AAX3Y5S4</accession>
<dbReference type="PANTHER" id="PTHR30055:SF234">
    <property type="entry name" value="HTH-TYPE TRANSCRIPTIONAL REGULATOR BETI"/>
    <property type="match status" value="1"/>
</dbReference>
<feature type="region of interest" description="Disordered" evidence="5">
    <location>
        <begin position="204"/>
        <end position="223"/>
    </location>
</feature>
<keyword evidence="1" id="KW-0805">Transcription regulation</keyword>
<feature type="DNA-binding region" description="H-T-H motif" evidence="4">
    <location>
        <begin position="45"/>
        <end position="64"/>
    </location>
</feature>
<evidence type="ECO:0000313" key="7">
    <source>
        <dbReference type="EMBL" id="MCZ4586301.1"/>
    </source>
</evidence>
<reference evidence="8" key="2">
    <citation type="submission" date="2023-07" db="EMBL/GenBank/DDBJ databases">
        <title>Genomic analysis of Rhodococcus opacus VOC-14 with glycol ethers degradation activity.</title>
        <authorList>
            <person name="Narkevich D.A."/>
            <person name="Hlushen A.M."/>
            <person name="Akhremchuk A.E."/>
            <person name="Sikolenko M.A."/>
            <person name="Valentovich L.N."/>
        </authorList>
    </citation>
    <scope>NUCLEOTIDE SEQUENCE</scope>
    <source>
        <strain evidence="8">VOC-14</strain>
    </source>
</reference>
<evidence type="ECO:0000256" key="4">
    <source>
        <dbReference type="PROSITE-ProRule" id="PRU00335"/>
    </source>
</evidence>
<protein>
    <submittedName>
        <fullName evidence="8">TetR/AcrR family transcriptional regulator</fullName>
    </submittedName>
</protein>
<dbReference type="GO" id="GO:0000976">
    <property type="term" value="F:transcription cis-regulatory region binding"/>
    <property type="evidence" value="ECO:0007669"/>
    <property type="project" value="TreeGrafter"/>
</dbReference>
<evidence type="ECO:0000259" key="6">
    <source>
        <dbReference type="PROSITE" id="PS50977"/>
    </source>
</evidence>
<feature type="compositionally biased region" description="Basic and acidic residues" evidence="5">
    <location>
        <begin position="14"/>
        <end position="23"/>
    </location>
</feature>
<sequence>MTEGAEPAAGSTTEGRREQAKRERIGRILTAARGLLREGPGERLTMPQIADRAGVSQMTIFNLIGARDDLWAALADDALADWQAHVAPIRDPQNRARAIVERVTQAVVDDAPVFKALISSWGDSGRVIQREPSHALLNCLEQAVDEHQIAAGIDLRRLAATIFSGLVGLVHQWAAGLLDDQDLVSRAGDLVDVAFTAGRPGCEPRRWRLETTAPEPSSSPPPD</sequence>
<organism evidence="8 10">
    <name type="scientific">Rhodococcus opacus</name>
    <name type="common">Nocardia opaca</name>
    <dbReference type="NCBI Taxonomy" id="37919"/>
    <lineage>
        <taxon>Bacteria</taxon>
        <taxon>Bacillati</taxon>
        <taxon>Actinomycetota</taxon>
        <taxon>Actinomycetes</taxon>
        <taxon>Mycobacteriales</taxon>
        <taxon>Nocardiaceae</taxon>
        <taxon>Rhodococcus</taxon>
    </lineage>
</organism>
<dbReference type="InterPro" id="IPR050109">
    <property type="entry name" value="HTH-type_TetR-like_transc_reg"/>
</dbReference>
<dbReference type="InterPro" id="IPR001647">
    <property type="entry name" value="HTH_TetR"/>
</dbReference>
<dbReference type="PROSITE" id="PS50977">
    <property type="entry name" value="HTH_TETR_2"/>
    <property type="match status" value="1"/>
</dbReference>
<evidence type="ECO:0000256" key="3">
    <source>
        <dbReference type="ARBA" id="ARBA00023163"/>
    </source>
</evidence>
<feature type="region of interest" description="Disordered" evidence="5">
    <location>
        <begin position="1"/>
        <end position="23"/>
    </location>
</feature>
<dbReference type="InterPro" id="IPR036271">
    <property type="entry name" value="Tet_transcr_reg_TetR-rel_C_sf"/>
</dbReference>
<dbReference type="InterPro" id="IPR009057">
    <property type="entry name" value="Homeodomain-like_sf"/>
</dbReference>
<evidence type="ECO:0000256" key="2">
    <source>
        <dbReference type="ARBA" id="ARBA00023125"/>
    </source>
</evidence>
<dbReference type="SUPFAM" id="SSF48498">
    <property type="entry name" value="Tetracyclin repressor-like, C-terminal domain"/>
    <property type="match status" value="1"/>
</dbReference>
<gene>
    <name evidence="7" type="ORF">O4328_21880</name>
    <name evidence="8" type="ORF">Q5707_22820</name>
</gene>
<dbReference type="GO" id="GO:0003700">
    <property type="term" value="F:DNA-binding transcription factor activity"/>
    <property type="evidence" value="ECO:0007669"/>
    <property type="project" value="TreeGrafter"/>
</dbReference>
<evidence type="ECO:0000313" key="9">
    <source>
        <dbReference type="Proteomes" id="UP001066327"/>
    </source>
</evidence>
<dbReference type="RefSeq" id="WP_120660837.1">
    <property type="nucleotide sequence ID" value="NZ_CP082160.1"/>
</dbReference>
<dbReference type="AlphaFoldDB" id="A0AAX3Y5S4"/>
<dbReference type="Proteomes" id="UP001231166">
    <property type="component" value="Chromosome"/>
</dbReference>
<dbReference type="SUPFAM" id="SSF46689">
    <property type="entry name" value="Homeodomain-like"/>
    <property type="match status" value="1"/>
</dbReference>
<evidence type="ECO:0000256" key="1">
    <source>
        <dbReference type="ARBA" id="ARBA00023015"/>
    </source>
</evidence>
<dbReference type="Pfam" id="PF00440">
    <property type="entry name" value="TetR_N"/>
    <property type="match status" value="1"/>
</dbReference>
<evidence type="ECO:0000313" key="8">
    <source>
        <dbReference type="EMBL" id="WLF44757.1"/>
    </source>
</evidence>
<evidence type="ECO:0000313" key="10">
    <source>
        <dbReference type="Proteomes" id="UP001231166"/>
    </source>
</evidence>